<dbReference type="EMBL" id="JBHUHO010000030">
    <property type="protein sequence ID" value="MFD2116340.1"/>
    <property type="molecule type" value="Genomic_DNA"/>
</dbReference>
<evidence type="ECO:0000313" key="1">
    <source>
        <dbReference type="EMBL" id="MFD2116340.1"/>
    </source>
</evidence>
<reference evidence="2" key="1">
    <citation type="journal article" date="2019" name="Int. J. Syst. Evol. Microbiol.">
        <title>The Global Catalogue of Microorganisms (GCM) 10K type strain sequencing project: providing services to taxonomists for standard genome sequencing and annotation.</title>
        <authorList>
            <consortium name="The Broad Institute Genomics Platform"/>
            <consortium name="The Broad Institute Genome Sequencing Center for Infectious Disease"/>
            <person name="Wu L."/>
            <person name="Ma J."/>
        </authorList>
    </citation>
    <scope>NUCLEOTIDE SEQUENCE [LARGE SCALE GENOMIC DNA]</scope>
    <source>
        <strain evidence="2">GH52</strain>
    </source>
</reference>
<gene>
    <name evidence="1" type="ORF">ACFSJH_11470</name>
</gene>
<dbReference type="Proteomes" id="UP001597362">
    <property type="component" value="Unassembled WGS sequence"/>
</dbReference>
<proteinExistence type="predicted"/>
<dbReference type="RefSeq" id="WP_377772408.1">
    <property type="nucleotide sequence ID" value="NZ_JBHUHO010000030.1"/>
</dbReference>
<name>A0ABW4YL26_9BACL</name>
<organism evidence="1 2">
    <name type="scientific">Paenibacillus yanchengensis</name>
    <dbReference type="NCBI Taxonomy" id="2035833"/>
    <lineage>
        <taxon>Bacteria</taxon>
        <taxon>Bacillati</taxon>
        <taxon>Bacillota</taxon>
        <taxon>Bacilli</taxon>
        <taxon>Bacillales</taxon>
        <taxon>Paenibacillaceae</taxon>
        <taxon>Paenibacillus</taxon>
    </lineage>
</organism>
<protein>
    <submittedName>
        <fullName evidence="1">Uncharacterized protein</fullName>
    </submittedName>
</protein>
<comment type="caution">
    <text evidence="1">The sequence shown here is derived from an EMBL/GenBank/DDBJ whole genome shotgun (WGS) entry which is preliminary data.</text>
</comment>
<accession>A0ABW4YL26</accession>
<keyword evidence="2" id="KW-1185">Reference proteome</keyword>
<sequence>MIEKRLEAIRKYLCALEMLSLHFTDLNELITSGLLDAEKLLPTAKAHAFIDNTHSKERWNKVIASASTLVEAVSLADQYAREDVSFE</sequence>
<evidence type="ECO:0000313" key="2">
    <source>
        <dbReference type="Proteomes" id="UP001597362"/>
    </source>
</evidence>